<keyword evidence="7 9" id="KW-0472">Membrane</keyword>
<feature type="transmembrane region" description="Helical" evidence="9">
    <location>
        <begin position="736"/>
        <end position="754"/>
    </location>
</feature>
<dbReference type="Pfam" id="PF01061">
    <property type="entry name" value="ABC2_membrane"/>
    <property type="match status" value="1"/>
</dbReference>
<dbReference type="FunFam" id="3.40.50.300:FF:000474">
    <property type="entry name" value="Putative ABC transporter ATP-binding subunit"/>
    <property type="match status" value="1"/>
</dbReference>
<dbReference type="Pfam" id="PF00005">
    <property type="entry name" value="ABC_tran"/>
    <property type="match status" value="1"/>
</dbReference>
<dbReference type="InterPro" id="IPR050352">
    <property type="entry name" value="ABCG_transporters"/>
</dbReference>
<evidence type="ECO:0000313" key="13">
    <source>
        <dbReference type="Proteomes" id="UP000597444"/>
    </source>
</evidence>
<dbReference type="Gene3D" id="3.40.50.300">
    <property type="entry name" value="P-loop containing nucleotide triphosphate hydrolases"/>
    <property type="match status" value="1"/>
</dbReference>
<dbReference type="SMART" id="SM00382">
    <property type="entry name" value="AAA"/>
    <property type="match status" value="1"/>
</dbReference>
<evidence type="ECO:0008006" key="14">
    <source>
        <dbReference type="Google" id="ProtNLM"/>
    </source>
</evidence>
<feature type="compositionally biased region" description="Pro residues" evidence="8">
    <location>
        <begin position="147"/>
        <end position="171"/>
    </location>
</feature>
<dbReference type="PROSITE" id="PS50006">
    <property type="entry name" value="FHA_DOMAIN"/>
    <property type="match status" value="3"/>
</dbReference>
<dbReference type="CDD" id="cd00060">
    <property type="entry name" value="FHA"/>
    <property type="match status" value="3"/>
</dbReference>
<evidence type="ECO:0000256" key="1">
    <source>
        <dbReference type="ARBA" id="ARBA00004141"/>
    </source>
</evidence>
<feature type="transmembrane region" description="Helical" evidence="9">
    <location>
        <begin position="919"/>
        <end position="948"/>
    </location>
</feature>
<proteinExistence type="predicted"/>
<reference evidence="12" key="1">
    <citation type="submission" date="2020-10" db="EMBL/GenBank/DDBJ databases">
        <title>Taxonomic study of unclassified bacteria belonging to the class Ktedonobacteria.</title>
        <authorList>
            <person name="Yabe S."/>
            <person name="Wang C.M."/>
            <person name="Zheng Y."/>
            <person name="Sakai Y."/>
            <person name="Cavaletti L."/>
            <person name="Monciardini P."/>
            <person name="Donadio S."/>
        </authorList>
    </citation>
    <scope>NUCLEOTIDE SEQUENCE</scope>
    <source>
        <strain evidence="12">ID150040</strain>
    </source>
</reference>
<accession>A0A8J3IBL8</accession>
<evidence type="ECO:0000256" key="4">
    <source>
        <dbReference type="ARBA" id="ARBA00022741"/>
    </source>
</evidence>
<dbReference type="InterPro" id="IPR017871">
    <property type="entry name" value="ABC_transporter-like_CS"/>
</dbReference>
<gene>
    <name evidence="12" type="ORF">KSF_024470</name>
</gene>
<keyword evidence="4" id="KW-0547">Nucleotide-binding</keyword>
<keyword evidence="3 9" id="KW-0812">Transmembrane</keyword>
<dbReference type="PANTHER" id="PTHR48041:SF139">
    <property type="entry name" value="PROTEIN SCARLET"/>
    <property type="match status" value="1"/>
</dbReference>
<sequence>MHVDNSPPVPCSIKFVTGPLAGKTFQIQKAVTQIGRDASNDIVVFDPKVSRHHARIVWQNGSWSIENLSQKSTVLINQNNVQQAVLQHNSTIVLGDDTTFLFILHTPAYSGANPPVPPAAPVQPTPLPPGQNVPLYQVQPGYQQPFPAQPQPSMPGFPPAQPSQPGFPPVQPSQAMFPMQPSQAMIAQQPQAPDMSDKTMMAGVPFLEVSSNLHTGKEKHTLFKSVINIGRNPTGNDIVINEPVVSAMHAQIVREGGQWVLIHPHPSRDHTLNGLIYQGRVIGGNEQFRKPLEHGDIFRIGDEHGTLITLTFSDGSGASLETTPEVHPIPLGAPLITIGRAPDNMIVLAHPLVSAHHARLEQVPGGYRVVDLNSTNHVYINGEMVQQVRPLTAGDEIRIGPYRLSFTGEQINRYDESNSIRIDAIDLRKTGNNNVVLLNNISLAIPPRKFVALVGGSGAGKSTLMDALNGLRPAQQGTVFYNGQDYYRNLAAFSTQLGYVPQSDIVHNDLTVERALFYAARMRLPSDFTRDQINQRINEVLEDVEMTERRKLLVSKLSGGQRKRVSIALELLANPSIFFLDEPTSGLDPGLDRKMMFLLRRLADRGRTIVLVTHATNNINACDYVCFLARGGRVAYFGPPNEAKTFFNKTDFAEIYSSLEPTKENPLIPEEAEARFKASPDYYTYVAQSLNEGHAQRANGRQQVDVKRVKRGNPWMQFILLCMRYIELLKNDTGNLAILLLQAPVIALLLVGMVRYEIGAGIFDANNVVLCQTQIFVKNKPPLALPEAQQGKETIDCGKVKTFLNDNKDNQQRPDVKDFVKQKGSVDEALQDFIRPGEGADAQKVLFIISFATVLFGSINGSREIVKEIAIYRRERAVNLGIMPYMFSKIVVLGLLCLFQSAVLLFIVNAVEPLKQGGFLPVLLEAYITLVLTSMTGLMIGLTVSAVAPNNDRAISFVPIVLIPQVIFSGAIIALKDWPLQIMAAVFPTRWAMAALGTSVGLHADKMGGDQLFGTDTSYHGTLFSVFTQTDAMHRILLSWASLGVIIIFLTILIGIFLKMKDVRV</sequence>
<dbReference type="InterPro" id="IPR003593">
    <property type="entry name" value="AAA+_ATPase"/>
</dbReference>
<keyword evidence="5" id="KW-0067">ATP-binding</keyword>
<dbReference type="GO" id="GO:0140359">
    <property type="term" value="F:ABC-type transporter activity"/>
    <property type="evidence" value="ECO:0007669"/>
    <property type="project" value="InterPro"/>
</dbReference>
<evidence type="ECO:0000313" key="12">
    <source>
        <dbReference type="EMBL" id="GHO92399.1"/>
    </source>
</evidence>
<dbReference type="GO" id="GO:0005524">
    <property type="term" value="F:ATP binding"/>
    <property type="evidence" value="ECO:0007669"/>
    <property type="project" value="UniProtKB-KW"/>
</dbReference>
<evidence type="ECO:0000256" key="9">
    <source>
        <dbReference type="SAM" id="Phobius"/>
    </source>
</evidence>
<organism evidence="12 13">
    <name type="scientific">Reticulibacter mediterranei</name>
    <dbReference type="NCBI Taxonomy" id="2778369"/>
    <lineage>
        <taxon>Bacteria</taxon>
        <taxon>Bacillati</taxon>
        <taxon>Chloroflexota</taxon>
        <taxon>Ktedonobacteria</taxon>
        <taxon>Ktedonobacterales</taxon>
        <taxon>Reticulibacteraceae</taxon>
        <taxon>Reticulibacter</taxon>
    </lineage>
</organism>
<keyword evidence="6 9" id="KW-1133">Transmembrane helix</keyword>
<evidence type="ECO:0000259" key="10">
    <source>
        <dbReference type="PROSITE" id="PS50006"/>
    </source>
</evidence>
<dbReference type="Gene3D" id="2.60.200.20">
    <property type="match status" value="3"/>
</dbReference>
<dbReference type="SMART" id="SM00240">
    <property type="entry name" value="FHA"/>
    <property type="match status" value="3"/>
</dbReference>
<dbReference type="Pfam" id="PF00498">
    <property type="entry name" value="FHA"/>
    <property type="match status" value="3"/>
</dbReference>
<dbReference type="PROSITE" id="PS50893">
    <property type="entry name" value="ABC_TRANSPORTER_2"/>
    <property type="match status" value="1"/>
</dbReference>
<feature type="domain" description="FHA" evidence="10">
    <location>
        <begin position="336"/>
        <end position="385"/>
    </location>
</feature>
<dbReference type="GO" id="GO:0016887">
    <property type="term" value="F:ATP hydrolysis activity"/>
    <property type="evidence" value="ECO:0007669"/>
    <property type="project" value="InterPro"/>
</dbReference>
<comment type="caution">
    <text evidence="12">The sequence shown here is derived from an EMBL/GenBank/DDBJ whole genome shotgun (WGS) entry which is preliminary data.</text>
</comment>
<name>A0A8J3IBL8_9CHLR</name>
<feature type="transmembrane region" description="Helical" evidence="9">
    <location>
        <begin position="1037"/>
        <end position="1058"/>
    </location>
</feature>
<dbReference type="InterPro" id="IPR008984">
    <property type="entry name" value="SMAD_FHA_dom_sf"/>
</dbReference>
<feature type="region of interest" description="Disordered" evidence="8">
    <location>
        <begin position="143"/>
        <end position="171"/>
    </location>
</feature>
<feature type="domain" description="FHA" evidence="10">
    <location>
        <begin position="32"/>
        <end position="81"/>
    </location>
</feature>
<evidence type="ECO:0000256" key="7">
    <source>
        <dbReference type="ARBA" id="ARBA00023136"/>
    </source>
</evidence>
<feature type="transmembrane region" description="Helical" evidence="9">
    <location>
        <begin position="882"/>
        <end position="907"/>
    </location>
</feature>
<dbReference type="PANTHER" id="PTHR48041">
    <property type="entry name" value="ABC TRANSPORTER G FAMILY MEMBER 28"/>
    <property type="match status" value="1"/>
</dbReference>
<dbReference type="InterPro" id="IPR003439">
    <property type="entry name" value="ABC_transporter-like_ATP-bd"/>
</dbReference>
<evidence type="ECO:0000256" key="8">
    <source>
        <dbReference type="SAM" id="MobiDB-lite"/>
    </source>
</evidence>
<dbReference type="PROSITE" id="PS00211">
    <property type="entry name" value="ABC_TRANSPORTER_1"/>
    <property type="match status" value="1"/>
</dbReference>
<dbReference type="InterPro" id="IPR013525">
    <property type="entry name" value="ABC2_TM"/>
</dbReference>
<feature type="domain" description="FHA" evidence="10">
    <location>
        <begin position="227"/>
        <end position="282"/>
    </location>
</feature>
<evidence type="ECO:0000256" key="2">
    <source>
        <dbReference type="ARBA" id="ARBA00022448"/>
    </source>
</evidence>
<dbReference type="Proteomes" id="UP000597444">
    <property type="component" value="Unassembled WGS sequence"/>
</dbReference>
<dbReference type="RefSeq" id="WP_220203235.1">
    <property type="nucleotide sequence ID" value="NZ_BNJK01000001.1"/>
</dbReference>
<dbReference type="AlphaFoldDB" id="A0A8J3IBL8"/>
<dbReference type="EMBL" id="BNJK01000001">
    <property type="protein sequence ID" value="GHO92399.1"/>
    <property type="molecule type" value="Genomic_DNA"/>
</dbReference>
<dbReference type="InterPro" id="IPR027417">
    <property type="entry name" value="P-loop_NTPase"/>
</dbReference>
<keyword evidence="2" id="KW-0813">Transport</keyword>
<protein>
    <recommendedName>
        <fullName evidence="14">ABC transporter ATP-binding protein</fullName>
    </recommendedName>
</protein>
<keyword evidence="13" id="KW-1185">Reference proteome</keyword>
<feature type="transmembrane region" description="Helical" evidence="9">
    <location>
        <begin position="954"/>
        <end position="975"/>
    </location>
</feature>
<evidence type="ECO:0000259" key="11">
    <source>
        <dbReference type="PROSITE" id="PS50893"/>
    </source>
</evidence>
<dbReference type="GO" id="GO:0016020">
    <property type="term" value="C:membrane"/>
    <property type="evidence" value="ECO:0007669"/>
    <property type="project" value="UniProtKB-SubCell"/>
</dbReference>
<dbReference type="SUPFAM" id="SSF52540">
    <property type="entry name" value="P-loop containing nucleoside triphosphate hydrolases"/>
    <property type="match status" value="1"/>
</dbReference>
<evidence type="ECO:0000256" key="3">
    <source>
        <dbReference type="ARBA" id="ARBA00022692"/>
    </source>
</evidence>
<comment type="subcellular location">
    <subcellularLocation>
        <location evidence="1">Membrane</location>
        <topology evidence="1">Multi-pass membrane protein</topology>
    </subcellularLocation>
</comment>
<evidence type="ECO:0000256" key="5">
    <source>
        <dbReference type="ARBA" id="ARBA00022840"/>
    </source>
</evidence>
<dbReference type="SUPFAM" id="SSF49879">
    <property type="entry name" value="SMAD/FHA domain"/>
    <property type="match status" value="3"/>
</dbReference>
<feature type="domain" description="ABC transporter" evidence="11">
    <location>
        <begin position="422"/>
        <end position="655"/>
    </location>
</feature>
<evidence type="ECO:0000256" key="6">
    <source>
        <dbReference type="ARBA" id="ARBA00022989"/>
    </source>
</evidence>
<dbReference type="InterPro" id="IPR000253">
    <property type="entry name" value="FHA_dom"/>
</dbReference>